<dbReference type="Proteomes" id="UP001558652">
    <property type="component" value="Unassembled WGS sequence"/>
</dbReference>
<sequence>MSYVVYFNTQGTKEVHVHWSAGCNFGRDGKSRKPIGTTEEILQRDVQTSLVARTKLLERQKSSSQRVAEWGRVSALGKDNESSLAEEMESTLREVTRLVEDLETAHKARVFRRNHEGISSLEKYRSREKEFQESVEIGLGIMKKITDAVGVKLAEGGAQKGKPGKIELHATGKGSSAVAFLRVIINSTFRKMYREHKRNEESPNYLPRSYKLLK</sequence>
<dbReference type="EMBL" id="JBFDAA010000001">
    <property type="protein sequence ID" value="KAL1140513.1"/>
    <property type="molecule type" value="Genomic_DNA"/>
</dbReference>
<accession>A0ABD0ZI95</accession>
<keyword evidence="2" id="KW-1185">Reference proteome</keyword>
<protein>
    <submittedName>
        <fullName evidence="1">Uncharacterized protein</fullName>
    </submittedName>
</protein>
<name>A0ABD0ZI95_9HEMI</name>
<evidence type="ECO:0000313" key="1">
    <source>
        <dbReference type="EMBL" id="KAL1140513.1"/>
    </source>
</evidence>
<dbReference type="AlphaFoldDB" id="A0ABD0ZI95"/>
<evidence type="ECO:0000313" key="2">
    <source>
        <dbReference type="Proteomes" id="UP001558652"/>
    </source>
</evidence>
<gene>
    <name evidence="1" type="ORF">AAG570_000443</name>
</gene>
<reference evidence="1 2" key="1">
    <citation type="submission" date="2024-07" db="EMBL/GenBank/DDBJ databases">
        <title>Chromosome-level genome assembly of the water stick insect Ranatra chinensis (Heteroptera: Nepidae).</title>
        <authorList>
            <person name="Liu X."/>
        </authorList>
    </citation>
    <scope>NUCLEOTIDE SEQUENCE [LARGE SCALE GENOMIC DNA]</scope>
    <source>
        <strain evidence="1">Cailab_2021Rc</strain>
        <tissue evidence="1">Muscle</tissue>
    </source>
</reference>
<organism evidence="1 2">
    <name type="scientific">Ranatra chinensis</name>
    <dbReference type="NCBI Taxonomy" id="642074"/>
    <lineage>
        <taxon>Eukaryota</taxon>
        <taxon>Metazoa</taxon>
        <taxon>Ecdysozoa</taxon>
        <taxon>Arthropoda</taxon>
        <taxon>Hexapoda</taxon>
        <taxon>Insecta</taxon>
        <taxon>Pterygota</taxon>
        <taxon>Neoptera</taxon>
        <taxon>Paraneoptera</taxon>
        <taxon>Hemiptera</taxon>
        <taxon>Heteroptera</taxon>
        <taxon>Panheteroptera</taxon>
        <taxon>Nepomorpha</taxon>
        <taxon>Nepidae</taxon>
        <taxon>Ranatrinae</taxon>
        <taxon>Ranatra</taxon>
    </lineage>
</organism>
<proteinExistence type="predicted"/>
<comment type="caution">
    <text evidence="1">The sequence shown here is derived from an EMBL/GenBank/DDBJ whole genome shotgun (WGS) entry which is preliminary data.</text>
</comment>